<dbReference type="Pfam" id="PF04542">
    <property type="entry name" value="Sigma70_r2"/>
    <property type="match status" value="1"/>
</dbReference>
<evidence type="ECO:0000259" key="2">
    <source>
        <dbReference type="Pfam" id="PF08281"/>
    </source>
</evidence>
<dbReference type="OrthoDB" id="9780299at2"/>
<organism evidence="4 5">
    <name type="scientific">Cognatiyoonia sediminum</name>
    <dbReference type="NCBI Taxonomy" id="1508389"/>
    <lineage>
        <taxon>Bacteria</taxon>
        <taxon>Pseudomonadati</taxon>
        <taxon>Pseudomonadota</taxon>
        <taxon>Alphaproteobacteria</taxon>
        <taxon>Rhodobacterales</taxon>
        <taxon>Paracoccaceae</taxon>
        <taxon>Cognatiyoonia</taxon>
    </lineage>
</organism>
<dbReference type="STRING" id="1508389.SAMN05444003_1173"/>
<dbReference type="NCBIfam" id="TIGR02937">
    <property type="entry name" value="sigma70-ECF"/>
    <property type="match status" value="1"/>
</dbReference>
<evidence type="ECO:0000313" key="5">
    <source>
        <dbReference type="Proteomes" id="UP000184074"/>
    </source>
</evidence>
<gene>
    <name evidence="4" type="ORF">SAMN05444003_1173</name>
</gene>
<protein>
    <submittedName>
        <fullName evidence="4">RNA polymerase, sigma subunit, ECF family</fullName>
    </submittedName>
</protein>
<evidence type="ECO:0000313" key="4">
    <source>
        <dbReference type="EMBL" id="SHG84212.1"/>
    </source>
</evidence>
<dbReference type="Proteomes" id="UP000184074">
    <property type="component" value="Unassembled WGS sequence"/>
</dbReference>
<reference evidence="4 5" key="1">
    <citation type="submission" date="2016-11" db="EMBL/GenBank/DDBJ databases">
        <authorList>
            <person name="Jaros S."/>
            <person name="Januszkiewicz K."/>
            <person name="Wedrychowicz H."/>
        </authorList>
    </citation>
    <scope>NUCLEOTIDE SEQUENCE [LARGE SCALE GENOMIC DNA]</scope>
    <source>
        <strain evidence="4 5">DSM 28715</strain>
    </source>
</reference>
<dbReference type="RefSeq" id="WP_072899892.1">
    <property type="nucleotide sequence ID" value="NZ_FQXB01000001.1"/>
</dbReference>
<dbReference type="InterPro" id="IPR013249">
    <property type="entry name" value="RNA_pol_sigma70_r4_t2"/>
</dbReference>
<dbReference type="Pfam" id="PF20239">
    <property type="entry name" value="DUF6596"/>
    <property type="match status" value="1"/>
</dbReference>
<dbReference type="EMBL" id="FQXB01000001">
    <property type="protein sequence ID" value="SHG84212.1"/>
    <property type="molecule type" value="Genomic_DNA"/>
</dbReference>
<proteinExistence type="predicted"/>
<dbReference type="GO" id="GO:0016987">
    <property type="term" value="F:sigma factor activity"/>
    <property type="evidence" value="ECO:0007669"/>
    <property type="project" value="InterPro"/>
</dbReference>
<dbReference type="SUPFAM" id="SSF88946">
    <property type="entry name" value="Sigma2 domain of RNA polymerase sigma factors"/>
    <property type="match status" value="1"/>
</dbReference>
<keyword evidence="5" id="KW-1185">Reference proteome</keyword>
<sequence>MSPSLSPERIIERTIREERGRILASLVGSLNDLHLAEDCLQDAVLSAMSHWQRNGLPRSPAGWLITVARRKALDKLRRDQVFSKKQAEIALLLELESRNLDEVMFDAIPDSRLELIFICCHPSLDTKSQVALTLRALGGLSTEEIASAFLDTPQAMQQRITRAKRKIAQEKIPFVVPERSELPERTKTVLSVIYLIFNEGYSATQGASAHRKDLTDEAIRLARILMGLLPNDTEVAGLLALMLLHDSRRVARTDHDGNLVPLKEQNRKRWNQSKIVEGTEILERVLPLKRIGPYQLQAAISGVHAMSKTWEQTDWSEIAALYDLLFDIQPSPVVRINQAVAISYASSPEDGLKLLRDVSEVAKIQKYQPYFAALGDLQERAGQITQARENYLQAVNLSENAAEQEFLNAKIAQLGG</sequence>
<dbReference type="SUPFAM" id="SSF88659">
    <property type="entry name" value="Sigma3 and sigma4 domains of RNA polymerase sigma factors"/>
    <property type="match status" value="1"/>
</dbReference>
<dbReference type="InterPro" id="IPR013325">
    <property type="entry name" value="RNA_pol_sigma_r2"/>
</dbReference>
<evidence type="ECO:0000259" key="3">
    <source>
        <dbReference type="Pfam" id="PF20239"/>
    </source>
</evidence>
<dbReference type="AlphaFoldDB" id="A0A1M5N445"/>
<dbReference type="GO" id="GO:0006352">
    <property type="term" value="P:DNA-templated transcription initiation"/>
    <property type="evidence" value="ECO:0007669"/>
    <property type="project" value="InterPro"/>
</dbReference>
<dbReference type="Pfam" id="PF08281">
    <property type="entry name" value="Sigma70_r4_2"/>
    <property type="match status" value="1"/>
</dbReference>
<dbReference type="InterPro" id="IPR014284">
    <property type="entry name" value="RNA_pol_sigma-70_dom"/>
</dbReference>
<feature type="domain" description="RNA polymerase sigma-70 region 2" evidence="1">
    <location>
        <begin position="17"/>
        <end position="80"/>
    </location>
</feature>
<dbReference type="InterPro" id="IPR007627">
    <property type="entry name" value="RNA_pol_sigma70_r2"/>
</dbReference>
<accession>A0A1M5N445</accession>
<dbReference type="InterPro" id="IPR046531">
    <property type="entry name" value="DUF6596"/>
</dbReference>
<feature type="domain" description="RNA polymerase sigma factor 70 region 4 type 2" evidence="2">
    <location>
        <begin position="117"/>
        <end position="167"/>
    </location>
</feature>
<evidence type="ECO:0000259" key="1">
    <source>
        <dbReference type="Pfam" id="PF04542"/>
    </source>
</evidence>
<feature type="domain" description="DUF6596" evidence="3">
    <location>
        <begin position="185"/>
        <end position="285"/>
    </location>
</feature>
<name>A0A1M5N445_9RHOB</name>
<dbReference type="Gene3D" id="1.10.1740.10">
    <property type="match status" value="1"/>
</dbReference>
<dbReference type="GO" id="GO:0003677">
    <property type="term" value="F:DNA binding"/>
    <property type="evidence" value="ECO:0007669"/>
    <property type="project" value="InterPro"/>
</dbReference>
<dbReference type="InterPro" id="IPR013324">
    <property type="entry name" value="RNA_pol_sigma_r3/r4-like"/>
</dbReference>
<dbReference type="PANTHER" id="PTHR47756">
    <property type="entry name" value="BLL6612 PROTEIN-RELATED"/>
    <property type="match status" value="1"/>
</dbReference>
<dbReference type="PANTHER" id="PTHR47756:SF2">
    <property type="entry name" value="BLL6612 PROTEIN"/>
    <property type="match status" value="1"/>
</dbReference>